<keyword evidence="4" id="KW-0281">Fimbrium</keyword>
<dbReference type="AlphaFoldDB" id="A0A447KQ79"/>
<evidence type="ECO:0000256" key="1">
    <source>
        <dbReference type="ARBA" id="ARBA00004561"/>
    </source>
</evidence>
<evidence type="ECO:0000313" key="8">
    <source>
        <dbReference type="Proteomes" id="UP000281391"/>
    </source>
</evidence>
<evidence type="ECO:0000313" key="7">
    <source>
        <dbReference type="EMBL" id="VDZ56114.1"/>
    </source>
</evidence>
<dbReference type="RefSeq" id="WP_004957473.1">
    <property type="nucleotide sequence ID" value="NZ_JAEKCK010000007.1"/>
</dbReference>
<dbReference type="EMBL" id="LR134117">
    <property type="protein sequence ID" value="VDZ56114.1"/>
    <property type="molecule type" value="Genomic_DNA"/>
</dbReference>
<feature type="chain" id="PRO_5041085689" evidence="5">
    <location>
        <begin position="24"/>
        <end position="184"/>
    </location>
</feature>
<name>A0A447KQ79_SEROD</name>
<keyword evidence="3 5" id="KW-0732">Signal</keyword>
<dbReference type="InterPro" id="IPR008966">
    <property type="entry name" value="Adhesion_dom_sf"/>
</dbReference>
<evidence type="ECO:0000256" key="3">
    <source>
        <dbReference type="ARBA" id="ARBA00022729"/>
    </source>
</evidence>
<sequence length="184" mass="18356">MNKNMMAMAMAVTAALGMTSASAADGQINFTGEIIESACQVVNSVSAPLDVTLGKVSKTAFNGAGSTAAPTKFTLQLKSCPATVSSATVKFDGTAVDSDNSVLALTQVSGGATGVGIQLTDASQKVLPLFTESAPYPLTASTAGSSGGSDVVNSLDFIARYVATAATVTVGPANAVANFTVNYN</sequence>
<feature type="domain" description="Fimbrial-type adhesion" evidence="6">
    <location>
        <begin position="28"/>
        <end position="183"/>
    </location>
</feature>
<organism evidence="7 8">
    <name type="scientific">Serratia odorifera</name>
    <dbReference type="NCBI Taxonomy" id="618"/>
    <lineage>
        <taxon>Bacteria</taxon>
        <taxon>Pseudomonadati</taxon>
        <taxon>Pseudomonadota</taxon>
        <taxon>Gammaproteobacteria</taxon>
        <taxon>Enterobacterales</taxon>
        <taxon>Yersiniaceae</taxon>
        <taxon>Serratia</taxon>
    </lineage>
</organism>
<dbReference type="KEGG" id="sof:NCTC11214_01979"/>
<evidence type="ECO:0000256" key="4">
    <source>
        <dbReference type="ARBA" id="ARBA00023263"/>
    </source>
</evidence>
<feature type="signal peptide" evidence="5">
    <location>
        <begin position="1"/>
        <end position="23"/>
    </location>
</feature>
<dbReference type="GO" id="GO:0043709">
    <property type="term" value="P:cell adhesion involved in single-species biofilm formation"/>
    <property type="evidence" value="ECO:0007669"/>
    <property type="project" value="TreeGrafter"/>
</dbReference>
<accession>A0A447KQ79</accession>
<dbReference type="GO" id="GO:0009289">
    <property type="term" value="C:pilus"/>
    <property type="evidence" value="ECO:0007669"/>
    <property type="project" value="UniProtKB-SubCell"/>
</dbReference>
<evidence type="ECO:0000256" key="5">
    <source>
        <dbReference type="SAM" id="SignalP"/>
    </source>
</evidence>
<dbReference type="SUPFAM" id="SSF49401">
    <property type="entry name" value="Bacterial adhesins"/>
    <property type="match status" value="1"/>
</dbReference>
<gene>
    <name evidence="7" type="primary">fimF</name>
    <name evidence="7" type="ORF">NCTC11214_01979</name>
</gene>
<evidence type="ECO:0000259" key="6">
    <source>
        <dbReference type="Pfam" id="PF00419"/>
    </source>
</evidence>
<dbReference type="PANTHER" id="PTHR33420:SF3">
    <property type="entry name" value="FIMBRIAL SUBUNIT ELFA"/>
    <property type="match status" value="1"/>
</dbReference>
<dbReference type="Pfam" id="PF00419">
    <property type="entry name" value="Fimbrial"/>
    <property type="match status" value="1"/>
</dbReference>
<dbReference type="Proteomes" id="UP000281391">
    <property type="component" value="Chromosome"/>
</dbReference>
<protein>
    <submittedName>
        <fullName evidence="7">Fimbrial protein</fullName>
    </submittedName>
</protein>
<dbReference type="InterPro" id="IPR050263">
    <property type="entry name" value="Bact_Fimbrial_Adh_Pro"/>
</dbReference>
<reference evidence="7 8" key="1">
    <citation type="submission" date="2018-12" db="EMBL/GenBank/DDBJ databases">
        <authorList>
            <consortium name="Pathogen Informatics"/>
        </authorList>
    </citation>
    <scope>NUCLEOTIDE SEQUENCE [LARGE SCALE GENOMIC DNA]</scope>
    <source>
        <strain evidence="7 8">NCTC11214</strain>
    </source>
</reference>
<dbReference type="InterPro" id="IPR000259">
    <property type="entry name" value="Adhesion_dom_fimbrial"/>
</dbReference>
<dbReference type="PANTHER" id="PTHR33420">
    <property type="entry name" value="FIMBRIAL SUBUNIT ELFA-RELATED"/>
    <property type="match status" value="1"/>
</dbReference>
<dbReference type="InterPro" id="IPR036937">
    <property type="entry name" value="Adhesion_dom_fimbrial_sf"/>
</dbReference>
<comment type="similarity">
    <text evidence="2">Belongs to the fimbrial protein family.</text>
</comment>
<dbReference type="Gene3D" id="2.60.40.1090">
    <property type="entry name" value="Fimbrial-type adhesion domain"/>
    <property type="match status" value="1"/>
</dbReference>
<evidence type="ECO:0000256" key="2">
    <source>
        <dbReference type="ARBA" id="ARBA00006671"/>
    </source>
</evidence>
<proteinExistence type="inferred from homology"/>
<comment type="subcellular location">
    <subcellularLocation>
        <location evidence="1">Fimbrium</location>
    </subcellularLocation>
</comment>